<gene>
    <name evidence="7" type="ORF">CSING_12330</name>
</gene>
<reference evidence="7 8" key="1">
    <citation type="journal article" date="2015" name="Genome Announc.">
        <title>Complete Genome Sequence and Annotation of Corynebacterium singulare DSM 44357, Isolated from a Human Semen Specimen.</title>
        <authorList>
            <person name="Merten M."/>
            <person name="Brinkrolf K."/>
            <person name="Albersmeier A."/>
            <person name="Kutter Y."/>
            <person name="Ruckert C."/>
            <person name="Tauch A."/>
        </authorList>
    </citation>
    <scope>NUCLEOTIDE SEQUENCE [LARGE SCALE GENOMIC DNA]</scope>
    <source>
        <strain evidence="7">IBS B52218</strain>
    </source>
</reference>
<accession>A0A0B6EYS5</accession>
<feature type="transmembrane region" description="Helical" evidence="6">
    <location>
        <begin position="23"/>
        <end position="43"/>
    </location>
</feature>
<evidence type="ECO:0000256" key="3">
    <source>
        <dbReference type="ARBA" id="ARBA00022801"/>
    </source>
</evidence>
<proteinExistence type="inferred from homology"/>
<dbReference type="PANTHER" id="PTHR33630:SF9">
    <property type="entry name" value="CUTINASE 4"/>
    <property type="match status" value="1"/>
</dbReference>
<dbReference type="Gene3D" id="3.40.50.1820">
    <property type="entry name" value="alpha/beta hydrolase"/>
    <property type="match status" value="1"/>
</dbReference>
<dbReference type="PANTHER" id="PTHR33630">
    <property type="entry name" value="CUTINASE RV1984C-RELATED-RELATED"/>
    <property type="match status" value="1"/>
</dbReference>
<evidence type="ECO:0000256" key="6">
    <source>
        <dbReference type="SAM" id="Phobius"/>
    </source>
</evidence>
<protein>
    <submittedName>
        <fullName evidence="7">Cutinase</fullName>
    </submittedName>
</protein>
<keyword evidence="6" id="KW-0812">Transmembrane</keyword>
<evidence type="ECO:0000313" key="8">
    <source>
        <dbReference type="Proteomes" id="UP000031890"/>
    </source>
</evidence>
<organism evidence="7 8">
    <name type="scientific">Corynebacterium singulare</name>
    <dbReference type="NCBI Taxonomy" id="161899"/>
    <lineage>
        <taxon>Bacteria</taxon>
        <taxon>Bacillati</taxon>
        <taxon>Actinomycetota</taxon>
        <taxon>Actinomycetes</taxon>
        <taxon>Mycobacteriales</taxon>
        <taxon>Corynebacteriaceae</taxon>
        <taxon>Corynebacterium</taxon>
    </lineage>
</organism>
<dbReference type="STRING" id="161899.CSING_12330"/>
<evidence type="ECO:0000313" key="7">
    <source>
        <dbReference type="EMBL" id="AJI79958.1"/>
    </source>
</evidence>
<evidence type="ECO:0000256" key="1">
    <source>
        <dbReference type="ARBA" id="ARBA00007534"/>
    </source>
</evidence>
<dbReference type="InterPro" id="IPR029058">
    <property type="entry name" value="AB_hydrolase_fold"/>
</dbReference>
<evidence type="ECO:0000256" key="5">
    <source>
        <dbReference type="SAM" id="MobiDB-lite"/>
    </source>
</evidence>
<dbReference type="KEGG" id="csx:CSING_12330"/>
<name>A0A0B6EYS5_9CORY</name>
<comment type="similarity">
    <text evidence="1">Belongs to the cutinase family.</text>
</comment>
<dbReference type="AlphaFoldDB" id="A0A0B6EYS5"/>
<dbReference type="Proteomes" id="UP000031890">
    <property type="component" value="Chromosome"/>
</dbReference>
<keyword evidence="2" id="KW-0719">Serine esterase</keyword>
<dbReference type="SMART" id="SM01110">
    <property type="entry name" value="Cutinase"/>
    <property type="match status" value="1"/>
</dbReference>
<evidence type="ECO:0000256" key="4">
    <source>
        <dbReference type="ARBA" id="ARBA00023157"/>
    </source>
</evidence>
<sequence>MSGIPQGIPHLPKLDFPTMRKTFTVLAVVVLLAVIGGGAVHFLNTRNEGEPGVLVAPSDDPAQPGEEEPAQPDWCPRFEFVSAPGTWESAADDDPINPGANPNSFMLSITNPLKESYVPNDVKVWTLPYTAQFKNINAQQEMSYDESRDEGTSRLEGELTYMHETCPDTQFILSGFSQGAVIVGDVADRIGGGNGPIPASSVAGVAVIADGRREEGVGINPGAHVGGVGAEIALQPVSTLIQGIVPGATMRGARANGFGELADRTFQICAPNDSICDAPLDVSNGLDRAMDLIEANGVHAMYASNPHVIEGTTASQWVTQWAKDIIDAH</sequence>
<keyword evidence="6" id="KW-1133">Transmembrane helix</keyword>
<keyword evidence="6" id="KW-0472">Membrane</keyword>
<keyword evidence="3" id="KW-0378">Hydrolase</keyword>
<evidence type="ECO:0000256" key="2">
    <source>
        <dbReference type="ARBA" id="ARBA00022487"/>
    </source>
</evidence>
<dbReference type="InterPro" id="IPR000675">
    <property type="entry name" value="Cutinase/axe"/>
</dbReference>
<dbReference type="GO" id="GO:0052689">
    <property type="term" value="F:carboxylic ester hydrolase activity"/>
    <property type="evidence" value="ECO:0007669"/>
    <property type="project" value="UniProtKB-KW"/>
</dbReference>
<dbReference type="SUPFAM" id="SSF53474">
    <property type="entry name" value="alpha/beta-Hydrolases"/>
    <property type="match status" value="1"/>
</dbReference>
<dbReference type="Pfam" id="PF01083">
    <property type="entry name" value="Cutinase"/>
    <property type="match status" value="1"/>
</dbReference>
<feature type="region of interest" description="Disordered" evidence="5">
    <location>
        <begin position="49"/>
        <end position="73"/>
    </location>
</feature>
<keyword evidence="4" id="KW-1015">Disulfide bond</keyword>
<dbReference type="EMBL" id="CP010827">
    <property type="protein sequence ID" value="AJI79958.1"/>
    <property type="molecule type" value="Genomic_DNA"/>
</dbReference>
<dbReference type="HOGENOM" id="CLU_882318_0_0_11"/>